<name>A0A0R3UBQ7_MESCO</name>
<protein>
    <submittedName>
        <fullName evidence="1">Uncharacterized protein</fullName>
    </submittedName>
</protein>
<organism evidence="1 2">
    <name type="scientific">Mesocestoides corti</name>
    <name type="common">Flatworm</name>
    <dbReference type="NCBI Taxonomy" id="53468"/>
    <lineage>
        <taxon>Eukaryota</taxon>
        <taxon>Metazoa</taxon>
        <taxon>Spiralia</taxon>
        <taxon>Lophotrochozoa</taxon>
        <taxon>Platyhelminthes</taxon>
        <taxon>Cestoda</taxon>
        <taxon>Eucestoda</taxon>
        <taxon>Cyclophyllidea</taxon>
        <taxon>Mesocestoididae</taxon>
        <taxon>Mesocestoides</taxon>
    </lineage>
</organism>
<gene>
    <name evidence="1" type="ORF">MCOS_LOCUS4356</name>
</gene>
<keyword evidence="2" id="KW-1185">Reference proteome</keyword>
<evidence type="ECO:0000313" key="1">
    <source>
        <dbReference type="EMBL" id="VDD78353.1"/>
    </source>
</evidence>
<evidence type="ECO:0000313" key="2">
    <source>
        <dbReference type="Proteomes" id="UP000267029"/>
    </source>
</evidence>
<accession>A0A0R3UBQ7</accession>
<sequence>MMVAEMRNAKGLAKNATSPCSIPAAITSTAFWRASLMAPAKSAFQMPISAGTIRPVAVAAARGTVCVDREPG</sequence>
<dbReference type="AlphaFoldDB" id="A0A0R3UBQ7"/>
<dbReference type="Proteomes" id="UP000267029">
    <property type="component" value="Unassembled WGS sequence"/>
</dbReference>
<reference evidence="1 2" key="1">
    <citation type="submission" date="2018-10" db="EMBL/GenBank/DDBJ databases">
        <authorList>
            <consortium name="Pathogen Informatics"/>
        </authorList>
    </citation>
    <scope>NUCLEOTIDE SEQUENCE [LARGE SCALE GENOMIC DNA]</scope>
</reference>
<dbReference type="EMBL" id="UXSR01001537">
    <property type="protein sequence ID" value="VDD78353.1"/>
    <property type="molecule type" value="Genomic_DNA"/>
</dbReference>
<proteinExistence type="predicted"/>